<feature type="region of interest" description="Disordered" evidence="5">
    <location>
        <begin position="324"/>
        <end position="359"/>
    </location>
</feature>
<dbReference type="Proteomes" id="UP000663699">
    <property type="component" value="Chromosome 15"/>
</dbReference>
<evidence type="ECO:0000259" key="7">
    <source>
        <dbReference type="PROSITE" id="PS50157"/>
    </source>
</evidence>
<dbReference type="InterPro" id="IPR054076">
    <property type="entry name" value="ZUO1-like_ZHD"/>
</dbReference>
<dbReference type="InterPro" id="IPR036236">
    <property type="entry name" value="Znf_C2H2_sf"/>
</dbReference>
<dbReference type="InterPro" id="IPR018253">
    <property type="entry name" value="DnaJ_domain_CS"/>
</dbReference>
<name>A0A899G2N4_9ASCO</name>
<evidence type="ECO:0000256" key="1">
    <source>
        <dbReference type="ARBA" id="ARBA00022723"/>
    </source>
</evidence>
<evidence type="ECO:0008006" key="10">
    <source>
        <dbReference type="Google" id="ProtNLM"/>
    </source>
</evidence>
<keyword evidence="1" id="KW-0479">Metal-binding</keyword>
<dbReference type="Pfam" id="PF08553">
    <property type="entry name" value="VID27"/>
    <property type="match status" value="1"/>
</dbReference>
<dbReference type="PROSITE" id="PS00636">
    <property type="entry name" value="DNAJ_1"/>
    <property type="match status" value="1"/>
</dbReference>
<dbReference type="PROSITE" id="PS50076">
    <property type="entry name" value="DNAJ_2"/>
    <property type="match status" value="1"/>
</dbReference>
<dbReference type="InterPro" id="IPR013863">
    <property type="entry name" value="VID27_C"/>
</dbReference>
<dbReference type="SUPFAM" id="SSF57667">
    <property type="entry name" value="beta-beta-alpha zinc fingers"/>
    <property type="match status" value="1"/>
</dbReference>
<evidence type="ECO:0000256" key="2">
    <source>
        <dbReference type="ARBA" id="ARBA00022771"/>
    </source>
</evidence>
<evidence type="ECO:0000256" key="4">
    <source>
        <dbReference type="PROSITE-ProRule" id="PRU00042"/>
    </source>
</evidence>
<dbReference type="CDD" id="cd06257">
    <property type="entry name" value="DnaJ"/>
    <property type="match status" value="1"/>
</dbReference>
<evidence type="ECO:0000313" key="8">
    <source>
        <dbReference type="EMBL" id="QSL66895.1"/>
    </source>
</evidence>
<dbReference type="SMART" id="SM00271">
    <property type="entry name" value="DnaJ"/>
    <property type="match status" value="1"/>
</dbReference>
<dbReference type="PANTHER" id="PTHR31913">
    <property type="entry name" value="VACUOLAR IMPORT AND DEGRADATION PROTEIN 27"/>
    <property type="match status" value="1"/>
</dbReference>
<dbReference type="InterPro" id="IPR013087">
    <property type="entry name" value="Znf_C2H2_type"/>
</dbReference>
<dbReference type="InterPro" id="IPR040458">
    <property type="entry name" value="Vid27"/>
</dbReference>
<keyword evidence="9" id="KW-1185">Reference proteome</keyword>
<reference evidence="8" key="1">
    <citation type="submission" date="2020-06" db="EMBL/GenBank/DDBJ databases">
        <title>Genomes of multiple members of Pneumocystis genus reveal paths to human pathogen Pneumocystis jirovecii.</title>
        <authorList>
            <person name="Cisse O.H."/>
            <person name="Ma L."/>
            <person name="Dekker J."/>
            <person name="Khil P."/>
            <person name="Jo J."/>
            <person name="Brenchley J."/>
            <person name="Blair R."/>
            <person name="Pahar B."/>
            <person name="Chabe M."/>
            <person name="Van Rompay K.A."/>
            <person name="Keesler R."/>
            <person name="Sukura A."/>
            <person name="Hirsch V."/>
            <person name="Kutty G."/>
            <person name="Liu Y."/>
            <person name="Peng L."/>
            <person name="Chen J."/>
            <person name="Song J."/>
            <person name="Weissenbacher-Lang C."/>
            <person name="Xu J."/>
            <person name="Upham N.S."/>
            <person name="Stajich J.E."/>
            <person name="Cuomo C.A."/>
            <person name="Cushion M.T."/>
            <person name="Kovacs J.A."/>
        </authorList>
    </citation>
    <scope>NUCLEOTIDE SEQUENCE</scope>
    <source>
        <strain evidence="8">2A</strain>
    </source>
</reference>
<dbReference type="PROSITE" id="PS00028">
    <property type="entry name" value="ZINC_FINGER_C2H2_1"/>
    <property type="match status" value="1"/>
</dbReference>
<gene>
    <name evidence="8" type="ORF">MERGE_001282</name>
</gene>
<dbReference type="PROSITE" id="PS50157">
    <property type="entry name" value="ZINC_FINGER_C2H2_2"/>
    <property type="match status" value="1"/>
</dbReference>
<dbReference type="InterPro" id="IPR001623">
    <property type="entry name" value="DnaJ_domain"/>
</dbReference>
<dbReference type="SUPFAM" id="SSF46565">
    <property type="entry name" value="Chaperone J-domain"/>
    <property type="match status" value="1"/>
</dbReference>
<protein>
    <recommendedName>
        <fullName evidence="10">J domain-containing protein</fullName>
    </recommendedName>
</protein>
<dbReference type="PRINTS" id="PR00625">
    <property type="entry name" value="JDOMAIN"/>
</dbReference>
<evidence type="ECO:0000313" key="9">
    <source>
        <dbReference type="Proteomes" id="UP000663699"/>
    </source>
</evidence>
<keyword evidence="2 4" id="KW-0863">Zinc-finger</keyword>
<organism evidence="8 9">
    <name type="scientific">Pneumocystis wakefieldiae</name>
    <dbReference type="NCBI Taxonomy" id="38082"/>
    <lineage>
        <taxon>Eukaryota</taxon>
        <taxon>Fungi</taxon>
        <taxon>Dikarya</taxon>
        <taxon>Ascomycota</taxon>
        <taxon>Taphrinomycotina</taxon>
        <taxon>Pneumocystomycetes</taxon>
        <taxon>Pneumocystaceae</taxon>
        <taxon>Pneumocystis</taxon>
    </lineage>
</organism>
<dbReference type="SUPFAM" id="SSF50978">
    <property type="entry name" value="WD40 repeat-like"/>
    <property type="match status" value="1"/>
</dbReference>
<dbReference type="InterPro" id="IPR036322">
    <property type="entry name" value="WD40_repeat_dom_sf"/>
</dbReference>
<evidence type="ECO:0000256" key="5">
    <source>
        <dbReference type="SAM" id="MobiDB-lite"/>
    </source>
</evidence>
<feature type="compositionally biased region" description="Basic and acidic residues" evidence="5">
    <location>
        <begin position="1045"/>
        <end position="1059"/>
    </location>
</feature>
<feature type="region of interest" description="Disordered" evidence="5">
    <location>
        <begin position="1037"/>
        <end position="1067"/>
    </location>
</feature>
<evidence type="ECO:0000259" key="6">
    <source>
        <dbReference type="PROSITE" id="PS50076"/>
    </source>
</evidence>
<dbReference type="Pfam" id="PF17747">
    <property type="entry name" value="VID27_PH"/>
    <property type="match status" value="1"/>
</dbReference>
<feature type="domain" description="J" evidence="6">
    <location>
        <begin position="696"/>
        <end position="761"/>
    </location>
</feature>
<dbReference type="InterPro" id="IPR040979">
    <property type="entry name" value="Vid27_N"/>
</dbReference>
<dbReference type="Pfam" id="PF17748">
    <property type="entry name" value="VID27_N"/>
    <property type="match status" value="1"/>
</dbReference>
<evidence type="ECO:0000256" key="3">
    <source>
        <dbReference type="ARBA" id="ARBA00022833"/>
    </source>
</evidence>
<dbReference type="EMBL" id="CP054546">
    <property type="protein sequence ID" value="QSL66895.1"/>
    <property type="molecule type" value="Genomic_DNA"/>
</dbReference>
<feature type="compositionally biased region" description="Acidic residues" evidence="5">
    <location>
        <begin position="324"/>
        <end position="340"/>
    </location>
</feature>
<dbReference type="Pfam" id="PF00226">
    <property type="entry name" value="DnaJ"/>
    <property type="match status" value="1"/>
</dbReference>
<dbReference type="Pfam" id="PF12171">
    <property type="entry name" value="zf-C2H2_jaz"/>
    <property type="match status" value="1"/>
</dbReference>
<dbReference type="PANTHER" id="PTHR31913:SF0">
    <property type="entry name" value="VACUOLAR IMPORT AND DEGRADATION PROTEIN 27"/>
    <property type="match status" value="1"/>
</dbReference>
<dbReference type="GO" id="GO:0008270">
    <property type="term" value="F:zinc ion binding"/>
    <property type="evidence" value="ECO:0007669"/>
    <property type="project" value="UniProtKB-KW"/>
</dbReference>
<proteinExistence type="predicted"/>
<dbReference type="AlphaFoldDB" id="A0A899G2N4"/>
<dbReference type="GO" id="GO:0005737">
    <property type="term" value="C:cytoplasm"/>
    <property type="evidence" value="ECO:0007669"/>
    <property type="project" value="TreeGrafter"/>
</dbReference>
<dbReference type="Gene3D" id="1.10.287.110">
    <property type="entry name" value="DnaJ domain"/>
    <property type="match status" value="1"/>
</dbReference>
<sequence>MLKSLLGRIWGNPESFDIVQIPVGELYLVRPSSPKELRECIYKDAAANIKRTSTEFHYQLVIQRAYEEGEEQILSEDEQEDEKSFLLDESLKFHSFIRENCVVYAWRDLSGDDQDLYEFVCDSATRSNTLYAFEEVALRYLGQFLTPESTFSSFRNPSLVQSPLVSSKVKVDQEKSDFKEKTRPEDYSEKILVQVSAELHLFDAADSVFVLQDTDVVATVSEIDQWEYWLEIKSSERAWLGQPINPNINPVFNYEHLSFIWNYCDDRSQIYSWLLRFSSIEVEERFQEGFMIALWEMLNQQKWIKVKDDEKEYIIDAFHQDASMEDVNDDNSDEDEEEDKNSDSNDISKDEEIDFSSIGEDNKRENSQLAIGYKHDRSFVVRGDKIGVFRHLDDDRLEFVTTIDKVQTPKGKQFQPSKIMLHNEDSEIILKNPDEPHNLYQMDLEYGKVVDEWRIDDNISVLNFTPESKFAQMTTEKTLIGISHNSIFRIDPRLSKNKIVESEHKQYVTKNDFTVAATTEKGYIAVASNKGDIRLFDRIGTNAKPIIGIDISADGKWVLATCKSYILLIDCTIKEGKNQGKLGFQKSFGKDTKPKPKRLQLNPVHVAMIQGEISFTPAKFNTGMGVEEKTIVTSTGPYVISWELSAVVKGEIGKYKIRQYTDEVKANNFKFGTDQNVIVALPHDEGFFGLFNMLNCYYKVLGIDQKASLDEIKKAYKRLALIYHPDKNKNSQEATERFSLIQAAYEVLSDESERRWYDTHREEILFQNSKSGSSKTSFTTIAVEELMGFFDPTISKKMDDSSEGFYTKIRSLFERIASEELAYGNGQVNIQKFPSFGDAKSPYIPTVKEFYDNWSCFSTLKSFSWVDQYKYRSSERKVKRIMEKENNKLRKIAIKEFNDTVKSLVNFIKKRDIRVKIEKVSETDRQASLLASSKAQAEKDRALFQASLGVYDEQEWTKINTKIEEEEEEEKEEKIFECIICKKSFKSEKQFIEHERTKKHIRSVNIFKKILRKESEKLNVNVLEKELQLSDSLEEYFTSDEPETYQEKDLNEPRQESCNKEQLNSIE</sequence>
<dbReference type="OrthoDB" id="10251113at2759"/>
<feature type="compositionally biased region" description="Basic and acidic residues" evidence="5">
    <location>
        <begin position="341"/>
        <end position="350"/>
    </location>
</feature>
<dbReference type="GO" id="GO:0005634">
    <property type="term" value="C:nucleus"/>
    <property type="evidence" value="ECO:0007669"/>
    <property type="project" value="TreeGrafter"/>
</dbReference>
<dbReference type="InterPro" id="IPR022755">
    <property type="entry name" value="Znf_C2H2_jaz"/>
</dbReference>
<dbReference type="InterPro" id="IPR040768">
    <property type="entry name" value="Vid27_PH"/>
</dbReference>
<dbReference type="Gene3D" id="3.30.160.60">
    <property type="entry name" value="Classic Zinc Finger"/>
    <property type="match status" value="1"/>
</dbReference>
<dbReference type="SMART" id="SM00355">
    <property type="entry name" value="ZnF_C2H2"/>
    <property type="match status" value="1"/>
</dbReference>
<dbReference type="InterPro" id="IPR036869">
    <property type="entry name" value="J_dom_sf"/>
</dbReference>
<dbReference type="Pfam" id="PF21884">
    <property type="entry name" value="ZUO1-like_ZHD"/>
    <property type="match status" value="1"/>
</dbReference>
<feature type="domain" description="C2H2-type" evidence="7">
    <location>
        <begin position="976"/>
        <end position="1000"/>
    </location>
</feature>
<keyword evidence="3" id="KW-0862">Zinc</keyword>
<accession>A0A899G2N4</accession>